<dbReference type="AlphaFoldDB" id="A0A0F6Z4H4"/>
<dbReference type="EMBL" id="CP011309">
    <property type="protein sequence ID" value="AKF26665.1"/>
    <property type="molecule type" value="Genomic_DNA"/>
</dbReference>
<name>A0A0F6Z4H4_9CORY</name>
<dbReference type="Proteomes" id="UP000034037">
    <property type="component" value="Chromosome"/>
</dbReference>
<organism evidence="1 2">
    <name type="scientific">[Brevibacterium] flavum</name>
    <dbReference type="NCBI Taxonomy" id="92706"/>
    <lineage>
        <taxon>Bacteria</taxon>
        <taxon>Bacillati</taxon>
        <taxon>Actinomycetota</taxon>
        <taxon>Actinomycetes</taxon>
        <taxon>Mycobacteriales</taxon>
        <taxon>Corynebacteriaceae</taxon>
        <taxon>Corynebacterium</taxon>
    </lineage>
</organism>
<dbReference type="InterPro" id="IPR036249">
    <property type="entry name" value="Thioredoxin-like_sf"/>
</dbReference>
<dbReference type="SUPFAM" id="SSF52833">
    <property type="entry name" value="Thioredoxin-like"/>
    <property type="match status" value="1"/>
</dbReference>
<proteinExistence type="predicted"/>
<reference evidence="1 2" key="1">
    <citation type="submission" date="2015-04" db="EMBL/GenBank/DDBJ databases">
        <title>Complete Genome Sequence of Brevibacterium flavum ATCC 15168.</title>
        <authorList>
            <person name="Ahn J."/>
            <person name="Park G."/>
            <person name="Jeon W."/>
            <person name="Jang Y."/>
            <person name="Jang M."/>
            <person name="Lee H."/>
            <person name="Lee H."/>
        </authorList>
    </citation>
    <scope>NUCLEOTIDE SEQUENCE [LARGE SCALE GENOMIC DNA]</scope>
    <source>
        <strain evidence="1 2">ATCC 15168</strain>
    </source>
</reference>
<dbReference type="Pfam" id="PF06999">
    <property type="entry name" value="Suc_Fer-like"/>
    <property type="match status" value="1"/>
</dbReference>
<dbReference type="PIRSF" id="PIRSF035042">
    <property type="entry name" value="UCP035042_thirdx"/>
    <property type="match status" value="1"/>
</dbReference>
<sequence>MTLRCSDVNVEPLPGTAKTGSGFVLLEHAGSWSRDVLDGGTFDPELTDQLKRHLKASGMGLQLIRKPGREGRNVEKHNLFLVFAEASIIEHLVVDSPADVLDLDLSGPGKNNAQRMDDPMLLICTHSKRDVCCAIKGRPLAAAVEPQFGPLHVWEASHTKGHRFAPSMLLMPWNYSYGLLDEAETVQLFQGALDNKLFLPGNRGRGTLDARGQVAEIAVAKAFGEAVAPASLQVEFEDDSVLVTHPDGRTWVVELERIEVDGVVSSCGDQPKTGKAWVVRQVTELIG</sequence>
<gene>
    <name evidence="1" type="ORF">YH66_03405</name>
</gene>
<dbReference type="RefSeq" id="WP_003860737.1">
    <property type="nucleotide sequence ID" value="NZ_CP011309.1"/>
</dbReference>
<dbReference type="InterPro" id="IPR010350">
    <property type="entry name" value="Aim32/Apd1-like_bac"/>
</dbReference>
<evidence type="ECO:0000313" key="2">
    <source>
        <dbReference type="Proteomes" id="UP000034037"/>
    </source>
</evidence>
<dbReference type="PATRIC" id="fig|92706.3.peg.702"/>
<protein>
    <submittedName>
        <fullName evidence="1">Sucrase ferredoxin</fullName>
    </submittedName>
</protein>
<accession>A0A0F6Z4H4</accession>
<dbReference type="HOGENOM" id="CLU_050357_1_0_11"/>
<dbReference type="CDD" id="cd03062">
    <property type="entry name" value="TRX_Fd_Sucrase"/>
    <property type="match status" value="1"/>
</dbReference>
<dbReference type="InterPro" id="IPR009737">
    <property type="entry name" value="Aim32/Apd1-like"/>
</dbReference>
<evidence type="ECO:0000313" key="1">
    <source>
        <dbReference type="EMBL" id="AKF26665.1"/>
    </source>
</evidence>
<keyword evidence="2" id="KW-1185">Reference proteome</keyword>